<feature type="domain" description="Transposase DDE" evidence="1">
    <location>
        <begin position="119"/>
        <end position="209"/>
    </location>
</feature>
<dbReference type="Pfam" id="PF13612">
    <property type="entry name" value="DDE_Tnp_1_3"/>
    <property type="match status" value="1"/>
</dbReference>
<dbReference type="InterPro" id="IPR025668">
    <property type="entry name" value="Tnp_DDE_dom"/>
</dbReference>
<reference evidence="2 3" key="1">
    <citation type="submission" date="2018-06" db="EMBL/GenBank/DDBJ databases">
        <authorList>
            <consortium name="Pathogen Informatics"/>
            <person name="Doyle S."/>
        </authorList>
    </citation>
    <scope>NUCLEOTIDE SEQUENCE [LARGE SCALE GENOMIC DNA]</scope>
    <source>
        <strain evidence="2 3">NCTC10571</strain>
    </source>
</reference>
<gene>
    <name evidence="2" type="ORF">NCTC10571_00694</name>
</gene>
<dbReference type="EMBL" id="UGPP01000001">
    <property type="protein sequence ID" value="STY70555.1"/>
    <property type="molecule type" value="Genomic_DNA"/>
</dbReference>
<protein>
    <recommendedName>
        <fullName evidence="1">Transposase DDE domain-containing protein</fullName>
    </recommendedName>
</protein>
<sequence length="210" mass="25029">MLNQSHCKLNTLKFQSHLLNWYKFIQPLYQKYVPSSIRHRRNIQHCKLDDVLVISLLCWQVELKITTQLRFYYFLQNNIFPKSSLPERSRFNRICNNSFCFLQWIRIGILKQHSNNPKYTIIDSLPLPLCQPIRNKRCKVLTDYADIGYNATKKQYYYGLKGSFEVGSDGHIWAYTLSKASKHDIKMVEDLLRQYRCQYILADQGYLSNE</sequence>
<accession>A0A378NRW4</accession>
<dbReference type="Proteomes" id="UP000255234">
    <property type="component" value="Unassembled WGS sequence"/>
</dbReference>
<evidence type="ECO:0000313" key="3">
    <source>
        <dbReference type="Proteomes" id="UP000255234"/>
    </source>
</evidence>
<dbReference type="AlphaFoldDB" id="A0A378NRW4"/>
<name>A0A378NRW4_9FIRM</name>
<proteinExistence type="predicted"/>
<organism evidence="2 3">
    <name type="scientific">Megamonas hypermegale</name>
    <dbReference type="NCBI Taxonomy" id="158847"/>
    <lineage>
        <taxon>Bacteria</taxon>
        <taxon>Bacillati</taxon>
        <taxon>Bacillota</taxon>
        <taxon>Negativicutes</taxon>
        <taxon>Selenomonadales</taxon>
        <taxon>Selenomonadaceae</taxon>
        <taxon>Megamonas</taxon>
    </lineage>
</organism>
<evidence type="ECO:0000313" key="2">
    <source>
        <dbReference type="EMBL" id="STY70555.1"/>
    </source>
</evidence>
<evidence type="ECO:0000259" key="1">
    <source>
        <dbReference type="Pfam" id="PF13612"/>
    </source>
</evidence>
<dbReference type="NCBIfam" id="NF033520">
    <property type="entry name" value="transpos_IS982"/>
    <property type="match status" value="1"/>
</dbReference>